<comment type="caution">
    <text evidence="7">The sequence shown here is derived from an EMBL/GenBank/DDBJ whole genome shotgun (WGS) entry which is preliminary data.</text>
</comment>
<dbReference type="Pfam" id="PF05593">
    <property type="entry name" value="RHS_repeat"/>
    <property type="match status" value="1"/>
</dbReference>
<dbReference type="Pfam" id="PF12256">
    <property type="entry name" value="TcdB_toxin_midN"/>
    <property type="match status" value="1"/>
</dbReference>
<feature type="compositionally biased region" description="Polar residues" evidence="4">
    <location>
        <begin position="1240"/>
        <end position="1264"/>
    </location>
</feature>
<evidence type="ECO:0000259" key="5">
    <source>
        <dbReference type="Pfam" id="PF12256"/>
    </source>
</evidence>
<name>A0A2D0NKJ6_FLAN2</name>
<feature type="compositionally biased region" description="Basic residues" evidence="4">
    <location>
        <begin position="1228"/>
        <end position="1238"/>
    </location>
</feature>
<accession>A0A2D0NKJ6</accession>
<evidence type="ECO:0000313" key="8">
    <source>
        <dbReference type="Proteomes" id="UP000223913"/>
    </source>
</evidence>
<dbReference type="NCBIfam" id="TIGR03696">
    <property type="entry name" value="Rhs_assc_core"/>
    <property type="match status" value="1"/>
</dbReference>
<proteinExistence type="predicted"/>
<feature type="domain" description="DUF4329" evidence="6">
    <location>
        <begin position="2693"/>
        <end position="2810"/>
    </location>
</feature>
<keyword evidence="3" id="KW-0843">Virulence</keyword>
<dbReference type="InterPro" id="IPR031325">
    <property type="entry name" value="RHS_repeat"/>
</dbReference>
<dbReference type="GO" id="GO:0005737">
    <property type="term" value="C:cytoplasm"/>
    <property type="evidence" value="ECO:0007669"/>
    <property type="project" value="InterPro"/>
</dbReference>
<organism evidence="7 8">
    <name type="scientific">Flavilitoribacter nigricans (strain ATCC 23147 / DSM 23189 / NBRC 102662 / NCIMB 1420 / SS-2)</name>
    <name type="common">Lewinella nigricans</name>
    <dbReference type="NCBI Taxonomy" id="1122177"/>
    <lineage>
        <taxon>Bacteria</taxon>
        <taxon>Pseudomonadati</taxon>
        <taxon>Bacteroidota</taxon>
        <taxon>Saprospiria</taxon>
        <taxon>Saprospirales</taxon>
        <taxon>Lewinellaceae</taxon>
        <taxon>Flavilitoribacter</taxon>
    </lineage>
</organism>
<dbReference type="GO" id="GO:0005576">
    <property type="term" value="C:extracellular region"/>
    <property type="evidence" value="ECO:0007669"/>
    <property type="project" value="UniProtKB-SubCell"/>
</dbReference>
<feature type="domain" description="Insecticide toxin TcdB middle/N-terminal" evidence="5">
    <location>
        <begin position="1431"/>
        <end position="1551"/>
    </location>
</feature>
<evidence type="ECO:0000256" key="3">
    <source>
        <dbReference type="ARBA" id="ARBA00023026"/>
    </source>
</evidence>
<dbReference type="PANTHER" id="PTHR32305:SF15">
    <property type="entry name" value="PROTEIN RHSA-RELATED"/>
    <property type="match status" value="1"/>
</dbReference>
<evidence type="ECO:0000256" key="1">
    <source>
        <dbReference type="ARBA" id="ARBA00004613"/>
    </source>
</evidence>
<dbReference type="InterPro" id="IPR028994">
    <property type="entry name" value="Integrin_alpha_N"/>
</dbReference>
<reference evidence="7 8" key="1">
    <citation type="submission" date="2017-10" db="EMBL/GenBank/DDBJ databases">
        <title>The draft genome sequence of Lewinella nigricans NBRC 102662.</title>
        <authorList>
            <person name="Wang K."/>
        </authorList>
    </citation>
    <scope>NUCLEOTIDE SEQUENCE [LARGE SCALE GENOMIC DNA]</scope>
    <source>
        <strain evidence="7 8">NBRC 102662</strain>
    </source>
</reference>
<dbReference type="InterPro" id="IPR022385">
    <property type="entry name" value="Rhs_assc_core"/>
</dbReference>
<dbReference type="Proteomes" id="UP000223913">
    <property type="component" value="Unassembled WGS sequence"/>
</dbReference>
<feature type="compositionally biased region" description="Pro residues" evidence="4">
    <location>
        <begin position="2533"/>
        <end position="2546"/>
    </location>
</feature>
<feature type="region of interest" description="Disordered" evidence="4">
    <location>
        <begin position="49"/>
        <end position="74"/>
    </location>
</feature>
<dbReference type="NCBIfam" id="TIGR01643">
    <property type="entry name" value="YD_repeat_2x"/>
    <property type="match status" value="1"/>
</dbReference>
<keyword evidence="8" id="KW-1185">Reference proteome</keyword>
<dbReference type="RefSeq" id="WP_099148465.1">
    <property type="nucleotide sequence ID" value="NZ_PDUD01000002.1"/>
</dbReference>
<dbReference type="Pfam" id="PF14220">
    <property type="entry name" value="DUF4329"/>
    <property type="match status" value="1"/>
</dbReference>
<evidence type="ECO:0000256" key="4">
    <source>
        <dbReference type="SAM" id="MobiDB-lite"/>
    </source>
</evidence>
<evidence type="ECO:0008006" key="9">
    <source>
        <dbReference type="Google" id="ProtNLM"/>
    </source>
</evidence>
<evidence type="ECO:0000259" key="6">
    <source>
        <dbReference type="Pfam" id="PF14220"/>
    </source>
</evidence>
<dbReference type="EMBL" id="PDUD01000002">
    <property type="protein sequence ID" value="PHN08263.1"/>
    <property type="molecule type" value="Genomic_DNA"/>
</dbReference>
<dbReference type="SUPFAM" id="SSF69318">
    <property type="entry name" value="Integrin alpha N-terminal domain"/>
    <property type="match status" value="2"/>
</dbReference>
<feature type="region of interest" description="Disordered" evidence="4">
    <location>
        <begin position="2525"/>
        <end position="2546"/>
    </location>
</feature>
<dbReference type="InterPro" id="IPR022045">
    <property type="entry name" value="TcdB_toxin_mid/N"/>
</dbReference>
<dbReference type="InterPro" id="IPR006530">
    <property type="entry name" value="YD"/>
</dbReference>
<evidence type="ECO:0000313" key="7">
    <source>
        <dbReference type="EMBL" id="PHN08263.1"/>
    </source>
</evidence>
<evidence type="ECO:0000256" key="2">
    <source>
        <dbReference type="ARBA" id="ARBA00022525"/>
    </source>
</evidence>
<feature type="region of interest" description="Disordered" evidence="4">
    <location>
        <begin position="1214"/>
        <end position="1264"/>
    </location>
</feature>
<feature type="compositionally biased region" description="Basic residues" evidence="4">
    <location>
        <begin position="2862"/>
        <end position="2873"/>
    </location>
</feature>
<dbReference type="InterPro" id="IPR025479">
    <property type="entry name" value="DUF4329"/>
</dbReference>
<comment type="subcellular location">
    <subcellularLocation>
        <location evidence="1">Secreted</location>
    </subcellularLocation>
</comment>
<dbReference type="InterPro" id="IPR050708">
    <property type="entry name" value="T6SS_VgrG/RHS"/>
</dbReference>
<feature type="region of interest" description="Disordered" evidence="4">
    <location>
        <begin position="1102"/>
        <end position="1122"/>
    </location>
</feature>
<feature type="compositionally biased region" description="Low complexity" evidence="4">
    <location>
        <begin position="1216"/>
        <end position="1227"/>
    </location>
</feature>
<feature type="region of interest" description="Disordered" evidence="4">
    <location>
        <begin position="2814"/>
        <end position="2873"/>
    </location>
</feature>
<dbReference type="OrthoDB" id="9765204at2"/>
<gene>
    <name evidence="7" type="ORF">CRP01_02775</name>
</gene>
<keyword evidence="2" id="KW-0964">Secreted</keyword>
<dbReference type="Gene3D" id="2.180.10.10">
    <property type="entry name" value="RHS repeat-associated core"/>
    <property type="match status" value="3"/>
</dbReference>
<dbReference type="InterPro" id="IPR003284">
    <property type="entry name" value="Sal_SpvB"/>
</dbReference>
<dbReference type="PANTHER" id="PTHR32305">
    <property type="match status" value="1"/>
</dbReference>
<dbReference type="Pfam" id="PF03534">
    <property type="entry name" value="SpvB"/>
    <property type="match status" value="1"/>
</dbReference>
<protein>
    <recommendedName>
        <fullName evidence="9">Insecticide toxin TcdB middle/N-terminal domain-containing protein</fullName>
    </recommendedName>
</protein>
<sequence>MKTKFLSLIIISLFQWMLLAENGPVFFPEALPQPERVVTDPKQEMPLLSPAIPAVTPDDSQQTDSDLLPEAPTTQAYTPNSIQDLQAANPATGIILIDAPQASEQGTANLNFPLKLPPGRQGMQPDVSIDYSSGSGNGWLGLDWDVYLPAIDIDTRWGVPRYDPEKETETYLLEGGQLSPVAHRAELQDRQSEKTFRPRVEGDFARIIRHGDHPNNYWWSVTYTDGTVGHYGGDPASAAPVEGAVLRDDNGNIARWALVEVRDLNGNFMRYYHEVVSDPGLSSSSVDGRQLYLDHITYTGFGEAEGPFSIHFLRDRQLGESLRTDKTLDARLGFKQVTADLLRRIEVRRGDEVLRTYELSYTQGAFYKSLLRNIGEYDRNGELFYQHEFSYYDEVRQDGNYQPFKNEQAWQVPNDNIEVSFINPLPLFQGNTSLLGGSGSSSFSGGSAATVGPLGSLATKDYTVGGNFAIGKSDATGLIALVDINGDGLPDKVFRQNDQLFYRPNLGGQQAFGDKFPIQGIKNFSVSKTNFNSVGFEANVTPVFVGYEHTSERTTTEVYFSDFNGDDLIDIVSKGVVYFNHLNEAGHPVFTNNSGDTPSPIGTSAPLDNTLFEIDPAEVEMLIDQNPLHDVVRSWEAPCAGIVAISGAVNLIEDNSPDATAYGRQDGVRVAIQHGPTERWSTTIAGDDFTPKTPTGVGNIPVQKGDRIYFRVQSVFDGAYDEVFWDPVITYLNQDPNKQDPNEKRDFRYRASEDFLLSSCQTTALPTTGDLRIEGNFQKPVTSDDVVLSILRLQGSSEEVIRVDTFPWDSVANLNIEIPSLFGLEGEELAFRLSAGTNIDWSAIQWMPRMYYLSATDGSVVIDGNGKPLLDYCPAVDYRMYTDVWEKSQIWVAPDSGDYQLRPAGGLAATNYGPFNNGQLSLSAKGHQRLYAKTDAPVTAGLLLPLQKLEFTADVGDTLYFEYHVWGPDIGRRIATGANLNQVKVVAVGQTDTTMIAAGIYANRPTDDLIFGPQYRGWGQFVYNGNRDRASLPILEGDLQLPDIEIDTSQLDEIDDPDDLGDVGDPTKAKFIVMYSDPKTASWRGYDERTYLRADRISSSRMGEDDISLAPPPDNGGTGARAPSLMSKANINAVAGGLSAGPGSLGASQAWNETCNLLDVEDFNGDNYPDVITPKKIQYSNASGGLGSQAISHTLGTHIAKSEATGVTLGGGFVNSSPSNAGASAGKGSRKRSSRTKAKVNNSGKKSQSANRSAENSAGISGNFTEDNDWTEHSWLDINGDGLPDKLFRDGRVALNFGYRFGPPEPWDFSEIRAGVSMDYGAGVGINISNNSFAAGVGMSRTDNHSTAGFQDVNGDGLLDLLRYDDPRLLVRLNTGTGFGPELNWPGAEKLDEGDATAESANAAFTVCIPIFLVRFCINPSTSIGQGVSRVLTQIEDIDGDGYPDHLRSDQDGNLSVKSSSIGRTNLLREVRRPLGGSFTLDYAPAGNTYGLPYHQWVMSRIDLRDGLPGDGAERISMSYVYENGHYDRHEREFYGFGTVKEQQLDTEQNDALYRTQVREYDNSNYYRKGLLLAEFMLDAAGRKYTETRHAYRLLNPATGIDLPADFGQAEDGSAFPARITTTELFYEGDTTAQLQSRMNFTYDRWGNILSVTDFGNNTPEDQLTTDYTYHDFPDLYLKNVPASIKVYGNQSLLRHRETRVGAQGDILAIRRFLADGSVAEFELDYDNYGNLTQLTRPANYRGERMSYSYTYDDEVHTYLLQTEDSYGYTSTRAYNYTNGQLLESTDITGQRTVYTLDDRGRVISVTGPHELAAGQEYTIAFEYYPDAEVPYAKTRHYDPEHESDIETYQFIDGLERVVQTKKAVAIYQGPGQEDQVQLIVSGADSYDAFGRMTSNYYPTLGAVSQGPKLNVAIDAVPPTDTDYDILDRPTRIRLPDGSETTFDYQIAEDRTGRTAFLTRRTDAIGNLQETFTDVRERVQAINQNSPDGPIWTEFSYNALSELTVSADDDGNETRYTYDAFGRRTGTRQPDGGLTTYTFDAADNLLEKVTQNIRETIPDEGAVRYSYKYERLVQIDYPKNFQNRVQLHYGGPDAAHNRAGRVWFREDASGGEEYFYGPLGEIEKSIRTLLVNEANVVTYVMESTYDTWGRLQQLIYPDGEVVDYHYNRAGRLHSVNSEKWTRSYAIVDQIGYDKFEAKVYLQYGNGSSTSYQYEPDRRRLEHLAVRNGGGQAVMDGRYTYDAMDNVLSFNNSAPGGNLGGSSRHDFQYDAAYRLIRADGSWRGPGGEADYSLQMEYDNLHNIRRKTRTHRMNGRDVEASTFDWEYRYEGPQPHVPSSIGTRDFQADGNGNLLGFRETEGSATYRQLLWDEEDRLMGVSNDGYISQYTYDAQSERAIKSHGGIRGVFTDGAPAGLISHRDNYTAYVSPYLTAEKDRFTKHYYVEGERVLSKIGTGKFNNKYWFGRGITAGNQNFISRIQQLRQTVWSYYAQLGVPPGPPTLPGYYAQPEYTGGPLPADSIGTYTNPPLGWPTSPAGPPDPSGPPGPPVWFAGNDLNNDNVPAGYGFYGNGVFLEVEQFFFHRDHLGSSTYVTDYNGDVRQHVEYFPFGEVFVEEQRTDIAQSYLFNGKELDRAADLYYYGARYYDARHSLWQSIDPLAAAYPAWSPYAYVLQNPFTYSDPDGQAPYQLFRSPTDAAKDFGRLYNPVSIKRNREYAATIYEVKRNGRYYYGYSRPARGTVDASNPAQAPAPARTRTIGDIHTHGAELEKYDNNNFSKADIKGITRDRHIGFVVTPKGYLKRYNPWARRITTVSTDMPHDQRHYGPMNPTKAERRQFRLRPQLPDRPDLRKQQHRRFQINESGRKNKKNNRKVTIR</sequence>